<dbReference type="Proteomes" id="UP000182284">
    <property type="component" value="Unassembled WGS sequence"/>
</dbReference>
<evidence type="ECO:0000256" key="3">
    <source>
        <dbReference type="ARBA" id="ARBA00023027"/>
    </source>
</evidence>
<dbReference type="AlphaFoldDB" id="A0A1G7TYM1"/>
<evidence type="ECO:0000313" key="7">
    <source>
        <dbReference type="Proteomes" id="UP000182284"/>
    </source>
</evidence>
<evidence type="ECO:0000259" key="5">
    <source>
        <dbReference type="Pfam" id="PF25137"/>
    </source>
</evidence>
<dbReference type="InterPro" id="IPR056798">
    <property type="entry name" value="ADH_Fe_C"/>
</dbReference>
<feature type="domain" description="Fe-containing alcohol dehydrogenase-like C-terminal" evidence="5">
    <location>
        <begin position="167"/>
        <end position="345"/>
    </location>
</feature>
<dbReference type="SUPFAM" id="SSF56796">
    <property type="entry name" value="Dehydroquinate synthase-like"/>
    <property type="match status" value="1"/>
</dbReference>
<accession>A0A1G7TYM1</accession>
<dbReference type="Pfam" id="PF00465">
    <property type="entry name" value="Fe-ADH"/>
    <property type="match status" value="1"/>
</dbReference>
<feature type="domain" description="Alcohol dehydrogenase iron-type/glycerol dehydrogenase GldA" evidence="4">
    <location>
        <begin position="10"/>
        <end position="152"/>
    </location>
</feature>
<dbReference type="OrthoDB" id="3812122at2"/>
<evidence type="ECO:0000256" key="2">
    <source>
        <dbReference type="ARBA" id="ARBA00023002"/>
    </source>
</evidence>
<gene>
    <name evidence="6" type="ORF">SAMN04488117_11920</name>
</gene>
<dbReference type="InterPro" id="IPR034786">
    <property type="entry name" value="MAR"/>
</dbReference>
<dbReference type="GO" id="GO:0004022">
    <property type="term" value="F:alcohol dehydrogenase (NAD+) activity"/>
    <property type="evidence" value="ECO:0007669"/>
    <property type="project" value="TreeGrafter"/>
</dbReference>
<keyword evidence="3" id="KW-0520">NAD</keyword>
<dbReference type="InterPro" id="IPR039697">
    <property type="entry name" value="Alcohol_dehydrogenase_Fe"/>
</dbReference>
<dbReference type="CDD" id="cd08177">
    <property type="entry name" value="MAR"/>
    <property type="match status" value="1"/>
</dbReference>
<dbReference type="Pfam" id="PF25137">
    <property type="entry name" value="ADH_Fe_C"/>
    <property type="match status" value="1"/>
</dbReference>
<sequence>MKDFTYLSHPRRVLFASGARRSLGDELDRLGITHPLILTTPHQVNAVDDLSDGLAARSWSQFSGAAMHTPVEVTKEALRSYHESGADGVVSIGGGSTIGLGKALAVRQGCAHISLPTTYSGSEMTDILGETEGGQKVTRRDAKIRPDMVIYDVDLTLGLPVGLSGLSGMNAMAHAVEALYAPDANPVSDLMALEAIGVLAEALPKLADAPQDVDIRAKLFYGSWLCGLCLDGAAMSLHHKICHTLGGSFDLPHAETHTVMLPHSLAYNAPAIAPVMARLTSVLGADPARAIFDLSGRLGAPRALSDLGMPESGITKAAQMALKSPYANPRPLEEAALNAMLTRAWRGEAPQS</sequence>
<evidence type="ECO:0000259" key="4">
    <source>
        <dbReference type="Pfam" id="PF00465"/>
    </source>
</evidence>
<evidence type="ECO:0000256" key="1">
    <source>
        <dbReference type="ARBA" id="ARBA00007358"/>
    </source>
</evidence>
<reference evidence="6 7" key="1">
    <citation type="submission" date="2016-10" db="EMBL/GenBank/DDBJ databases">
        <authorList>
            <person name="de Groot N.N."/>
        </authorList>
    </citation>
    <scope>NUCLEOTIDE SEQUENCE [LARGE SCALE GENOMIC DNA]</scope>
    <source>
        <strain evidence="6 7">DSM 27375</strain>
    </source>
</reference>
<dbReference type="Gene3D" id="1.20.1090.10">
    <property type="entry name" value="Dehydroquinate synthase-like - alpha domain"/>
    <property type="match status" value="1"/>
</dbReference>
<dbReference type="Gene3D" id="3.40.50.1970">
    <property type="match status" value="1"/>
</dbReference>
<dbReference type="PANTHER" id="PTHR11496">
    <property type="entry name" value="ALCOHOL DEHYDROGENASE"/>
    <property type="match status" value="1"/>
</dbReference>
<keyword evidence="2" id="KW-0560">Oxidoreductase</keyword>
<evidence type="ECO:0000313" key="6">
    <source>
        <dbReference type="EMBL" id="SDG40465.1"/>
    </source>
</evidence>
<dbReference type="GO" id="GO:0046872">
    <property type="term" value="F:metal ion binding"/>
    <property type="evidence" value="ECO:0007669"/>
    <property type="project" value="InterPro"/>
</dbReference>
<name>A0A1G7TYM1_9RHOB</name>
<comment type="similarity">
    <text evidence="1">Belongs to the iron-containing alcohol dehydrogenase family.</text>
</comment>
<protein>
    <submittedName>
        <fullName evidence="6">Alcohol dehydrogenase, class IV</fullName>
    </submittedName>
</protein>
<proteinExistence type="inferred from homology"/>
<dbReference type="InterPro" id="IPR001670">
    <property type="entry name" value="ADH_Fe/GldA"/>
</dbReference>
<dbReference type="PANTHER" id="PTHR11496:SF102">
    <property type="entry name" value="ALCOHOL DEHYDROGENASE 4"/>
    <property type="match status" value="1"/>
</dbReference>
<dbReference type="RefSeq" id="WP_074647275.1">
    <property type="nucleotide sequence ID" value="NZ_FNBL01000019.1"/>
</dbReference>
<dbReference type="EMBL" id="FNBL01000019">
    <property type="protein sequence ID" value="SDG40465.1"/>
    <property type="molecule type" value="Genomic_DNA"/>
</dbReference>
<organism evidence="6 7">
    <name type="scientific">Celeribacter baekdonensis</name>
    <dbReference type="NCBI Taxonomy" id="875171"/>
    <lineage>
        <taxon>Bacteria</taxon>
        <taxon>Pseudomonadati</taxon>
        <taxon>Pseudomonadota</taxon>
        <taxon>Alphaproteobacteria</taxon>
        <taxon>Rhodobacterales</taxon>
        <taxon>Roseobacteraceae</taxon>
        <taxon>Celeribacter</taxon>
    </lineage>
</organism>
<dbReference type="GO" id="GO:0018506">
    <property type="term" value="F:maleylacetate reductase activity"/>
    <property type="evidence" value="ECO:0007669"/>
    <property type="project" value="InterPro"/>
</dbReference>